<dbReference type="Gene3D" id="1.10.101.10">
    <property type="entry name" value="PGBD-like superfamily/PGBD"/>
    <property type="match status" value="1"/>
</dbReference>
<dbReference type="Gene3D" id="1.25.40.10">
    <property type="entry name" value="Tetratricopeptide repeat domain"/>
    <property type="match status" value="1"/>
</dbReference>
<dbReference type="PANTHER" id="PTHR43628">
    <property type="entry name" value="ACTIVATOR OF C KINASE PROTEIN 1-RELATED"/>
    <property type="match status" value="1"/>
</dbReference>
<evidence type="ECO:0000313" key="4">
    <source>
        <dbReference type="EMBL" id="VAV88138.1"/>
    </source>
</evidence>
<feature type="coiled-coil region" evidence="1">
    <location>
        <begin position="360"/>
        <end position="400"/>
    </location>
</feature>
<dbReference type="SUPFAM" id="SSF47090">
    <property type="entry name" value="PGBD-like"/>
    <property type="match status" value="1"/>
</dbReference>
<reference evidence="4" key="1">
    <citation type="submission" date="2018-06" db="EMBL/GenBank/DDBJ databases">
        <authorList>
            <person name="Zhirakovskaya E."/>
        </authorList>
    </citation>
    <scope>NUCLEOTIDE SEQUENCE</scope>
</reference>
<keyword evidence="1" id="KW-0175">Coiled coil</keyword>
<dbReference type="PANTHER" id="PTHR43628:SF1">
    <property type="entry name" value="CHITIN SYNTHASE REGULATORY FACTOR 2-RELATED"/>
    <property type="match status" value="1"/>
</dbReference>
<name>A0A3B0RIT0_9ZZZZ</name>
<feature type="domain" description="Peptidoglycan binding-like" evidence="3">
    <location>
        <begin position="978"/>
        <end position="1032"/>
    </location>
</feature>
<dbReference type="SUPFAM" id="SSF81901">
    <property type="entry name" value="HCP-like"/>
    <property type="match status" value="1"/>
</dbReference>
<dbReference type="Pfam" id="PF01471">
    <property type="entry name" value="PG_binding_1"/>
    <property type="match status" value="1"/>
</dbReference>
<dbReference type="InterPro" id="IPR011990">
    <property type="entry name" value="TPR-like_helical_dom_sf"/>
</dbReference>
<dbReference type="EMBL" id="UOEE01000058">
    <property type="protein sequence ID" value="VAV88138.1"/>
    <property type="molecule type" value="Genomic_DNA"/>
</dbReference>
<dbReference type="InterPro" id="IPR036366">
    <property type="entry name" value="PGBDSf"/>
</dbReference>
<dbReference type="SMART" id="SM00671">
    <property type="entry name" value="SEL1"/>
    <property type="match status" value="4"/>
</dbReference>
<evidence type="ECO:0000259" key="3">
    <source>
        <dbReference type="Pfam" id="PF01471"/>
    </source>
</evidence>
<sequence>MAGNGPWSVKGIDPKARAAAKQAAQRAGVTLGEWLSNKMLAETGNGVAAHYPEQPAPDYRNPGYASAVLPALGGHRSPVEPQMLSEVEALARRLEATEHRSTLAITGIDQTVLGLLARLEGVEKSQIDVTERLVQSLETLDVRLEQADQQAGEFSTRVDRQLKDTARRIDTLGEQSDTNASAMRHELGKDVELINNRSDEISQRLAVAEKQTDNAIRTLEASFVSVSERLIKAEKTIHSNSDTGLSEKFDKRFALISNELVKVVAETRGQLAAQIQAQAADPKLAQMEDAMGRIQEKFTSTENRHANTLEQIAVAVSKLGVAVENRLEQSEERSETRLLGLQQEQASALEKVGQSMAEVAERLEYRFEQAEAEKKQQIAQDDLEARLRESESRTSQLVEDAMQRVHQRLDETTDQNAADISPVQKALNTLTERLGALEERPTPPFADVSEDNSPAWNADMDAGTELGELVQPQPTSLATDPAPFEQPSLPPLGEADGFDGSDTFAVQPDFMPKTYPQNVAAPALDQQSQTIGATADQNFLNSARRSMQENAANAAKARQAIYPAGQPAPGQASKSNAGQNSKNKKLYMAASLIALLAIGVAATVTLFDFGNSSRTSTPQMASNLPLAATFEDDVLNGSNTPSKMAVAETITPPEQSPIITDKTPITPEPAPVQIAEIVAEPTPEPVRSKPEPVVAKPVVSKPIANKPVARPARDTSYDAPYSPPKSKPVIKPPTPVTTSRPQVVQVATRPTQIASPEQPISLIHRPQQNQRPSMEQAAVAGDPIAQYQYASSLVDSGQPQQAAQLMKAAAERGLPAAQYQLAQYYEGGTGVAADEREARRWTERAANGGNRRAMHNLAMFFAEGRTVPQSYDNAAKWFEEAALLGLANSQFNLAFLYEQGLGVPKSLPDAFAWYSIAAKAGDRGAAEKLDKMRAQLPAAAVTEAETITARFRPRPLDMAANGVFQNINWSRPQTDDPNSVTRSQILLSRLGYQPGPADGNIGEQTRLAIIAYERDNGLAQTGRIDAKLLSKLENSTVN</sequence>
<feature type="region of interest" description="Disordered" evidence="2">
    <location>
        <begin position="705"/>
        <end position="744"/>
    </location>
</feature>
<proteinExistence type="predicted"/>
<evidence type="ECO:0000256" key="2">
    <source>
        <dbReference type="SAM" id="MobiDB-lite"/>
    </source>
</evidence>
<dbReference type="InterPro" id="IPR006597">
    <property type="entry name" value="Sel1-like"/>
</dbReference>
<dbReference type="AlphaFoldDB" id="A0A3B0RIT0"/>
<gene>
    <name evidence="4" type="ORF">MNBD_ALPHA06-2108</name>
</gene>
<dbReference type="InterPro" id="IPR052945">
    <property type="entry name" value="Mitotic_Regulator"/>
</dbReference>
<dbReference type="Pfam" id="PF08238">
    <property type="entry name" value="Sel1"/>
    <property type="match status" value="4"/>
</dbReference>
<dbReference type="InterPro" id="IPR002477">
    <property type="entry name" value="Peptidoglycan-bd-like"/>
</dbReference>
<protein>
    <submittedName>
        <fullName evidence="4">TPR repeat, SEL1 subfamily</fullName>
    </submittedName>
</protein>
<accession>A0A3B0RIT0</accession>
<dbReference type="InterPro" id="IPR036365">
    <property type="entry name" value="PGBD-like_sf"/>
</dbReference>
<feature type="compositionally biased region" description="Pro residues" evidence="2">
    <location>
        <begin position="721"/>
        <end position="735"/>
    </location>
</feature>
<evidence type="ECO:0000256" key="1">
    <source>
        <dbReference type="SAM" id="Coils"/>
    </source>
</evidence>
<organism evidence="4">
    <name type="scientific">hydrothermal vent metagenome</name>
    <dbReference type="NCBI Taxonomy" id="652676"/>
    <lineage>
        <taxon>unclassified sequences</taxon>
        <taxon>metagenomes</taxon>
        <taxon>ecological metagenomes</taxon>
    </lineage>
</organism>